<feature type="compositionally biased region" description="Basic and acidic residues" evidence="7">
    <location>
        <begin position="1"/>
        <end position="18"/>
    </location>
</feature>
<evidence type="ECO:0000256" key="3">
    <source>
        <dbReference type="ARBA" id="ARBA00023015"/>
    </source>
</evidence>
<dbReference type="SUPFAM" id="SSF46894">
    <property type="entry name" value="C-terminal effector domain of the bipartite response regulators"/>
    <property type="match status" value="1"/>
</dbReference>
<evidence type="ECO:0000256" key="7">
    <source>
        <dbReference type="SAM" id="MobiDB-lite"/>
    </source>
</evidence>
<dbReference type="Gene3D" id="1.10.10.10">
    <property type="entry name" value="Winged helix-like DNA-binding domain superfamily/Winged helix DNA-binding domain"/>
    <property type="match status" value="1"/>
</dbReference>
<name>A0ABV8TJI9_9ACTN</name>
<feature type="region of interest" description="Disordered" evidence="7">
    <location>
        <begin position="1"/>
        <end position="21"/>
    </location>
</feature>
<feature type="region of interest" description="Disordered" evidence="7">
    <location>
        <begin position="272"/>
        <end position="292"/>
    </location>
</feature>
<dbReference type="InterPro" id="IPR051677">
    <property type="entry name" value="AfsR-DnrI-RedD_regulator"/>
</dbReference>
<dbReference type="InterPro" id="IPR005158">
    <property type="entry name" value="BTAD"/>
</dbReference>
<dbReference type="InterPro" id="IPR016032">
    <property type="entry name" value="Sig_transdc_resp-reg_C-effctor"/>
</dbReference>
<dbReference type="Proteomes" id="UP001595824">
    <property type="component" value="Unassembled WGS sequence"/>
</dbReference>
<organism evidence="9 10">
    <name type="scientific">Streptomyces andamanensis</name>
    <dbReference type="NCBI Taxonomy" id="1565035"/>
    <lineage>
        <taxon>Bacteria</taxon>
        <taxon>Bacillati</taxon>
        <taxon>Actinomycetota</taxon>
        <taxon>Actinomycetes</taxon>
        <taxon>Kitasatosporales</taxon>
        <taxon>Streptomycetaceae</taxon>
        <taxon>Streptomyces</taxon>
    </lineage>
</organism>
<dbReference type="InterPro" id="IPR011990">
    <property type="entry name" value="TPR-like_helical_dom_sf"/>
</dbReference>
<feature type="domain" description="OmpR/PhoB-type" evidence="8">
    <location>
        <begin position="13"/>
        <end position="122"/>
    </location>
</feature>
<dbReference type="PANTHER" id="PTHR35807:SF1">
    <property type="entry name" value="TRANSCRIPTIONAL REGULATOR REDD"/>
    <property type="match status" value="1"/>
</dbReference>
<protein>
    <submittedName>
        <fullName evidence="9">BTAD domain-containing putative transcriptional regulator</fullName>
    </submittedName>
</protein>
<evidence type="ECO:0000256" key="6">
    <source>
        <dbReference type="PROSITE-ProRule" id="PRU01091"/>
    </source>
</evidence>
<dbReference type="SMART" id="SM01043">
    <property type="entry name" value="BTAD"/>
    <property type="match status" value="1"/>
</dbReference>
<evidence type="ECO:0000256" key="2">
    <source>
        <dbReference type="ARBA" id="ARBA00023012"/>
    </source>
</evidence>
<dbReference type="Pfam" id="PF03704">
    <property type="entry name" value="BTAD"/>
    <property type="match status" value="1"/>
</dbReference>
<dbReference type="CDD" id="cd15831">
    <property type="entry name" value="BTAD"/>
    <property type="match status" value="1"/>
</dbReference>
<evidence type="ECO:0000256" key="1">
    <source>
        <dbReference type="ARBA" id="ARBA00005820"/>
    </source>
</evidence>
<dbReference type="SUPFAM" id="SSF52540">
    <property type="entry name" value="P-loop containing nucleoside triphosphate hydrolases"/>
    <property type="match status" value="1"/>
</dbReference>
<dbReference type="RefSeq" id="WP_381741873.1">
    <property type="nucleotide sequence ID" value="NZ_JBHSDP010000024.1"/>
</dbReference>
<keyword evidence="5" id="KW-0804">Transcription</keyword>
<dbReference type="SUPFAM" id="SSF48452">
    <property type="entry name" value="TPR-like"/>
    <property type="match status" value="1"/>
</dbReference>
<dbReference type="SMART" id="SM00862">
    <property type="entry name" value="Trans_reg_C"/>
    <property type="match status" value="1"/>
</dbReference>
<dbReference type="PANTHER" id="PTHR35807">
    <property type="entry name" value="TRANSCRIPTIONAL REGULATOR REDD-RELATED"/>
    <property type="match status" value="1"/>
</dbReference>
<dbReference type="PROSITE" id="PS51755">
    <property type="entry name" value="OMPR_PHOB"/>
    <property type="match status" value="1"/>
</dbReference>
<keyword evidence="4 6" id="KW-0238">DNA-binding</keyword>
<reference evidence="10" key="1">
    <citation type="journal article" date="2019" name="Int. J. Syst. Evol. Microbiol.">
        <title>The Global Catalogue of Microorganisms (GCM) 10K type strain sequencing project: providing services to taxonomists for standard genome sequencing and annotation.</title>
        <authorList>
            <consortium name="The Broad Institute Genomics Platform"/>
            <consortium name="The Broad Institute Genome Sequencing Center for Infectious Disease"/>
            <person name="Wu L."/>
            <person name="Ma J."/>
        </authorList>
    </citation>
    <scope>NUCLEOTIDE SEQUENCE [LARGE SCALE GENOMIC DNA]</scope>
    <source>
        <strain evidence="10">PCU 347</strain>
    </source>
</reference>
<dbReference type="Gene3D" id="3.40.50.300">
    <property type="entry name" value="P-loop containing nucleotide triphosphate hydrolases"/>
    <property type="match status" value="1"/>
</dbReference>
<evidence type="ECO:0000256" key="5">
    <source>
        <dbReference type="ARBA" id="ARBA00023163"/>
    </source>
</evidence>
<keyword evidence="3" id="KW-0805">Transcription regulation</keyword>
<gene>
    <name evidence="9" type="ORF">ACFPC0_24130</name>
</gene>
<evidence type="ECO:0000313" key="9">
    <source>
        <dbReference type="EMBL" id="MFC4330819.1"/>
    </source>
</evidence>
<keyword evidence="10" id="KW-1185">Reference proteome</keyword>
<dbReference type="PRINTS" id="PR00364">
    <property type="entry name" value="DISEASERSIST"/>
</dbReference>
<keyword evidence="2" id="KW-0902">Two-component regulatory system</keyword>
<proteinExistence type="inferred from homology"/>
<dbReference type="Gene3D" id="1.25.40.10">
    <property type="entry name" value="Tetratricopeptide repeat domain"/>
    <property type="match status" value="1"/>
</dbReference>
<feature type="DNA-binding region" description="OmpR/PhoB-type" evidence="6">
    <location>
        <begin position="13"/>
        <end position="122"/>
    </location>
</feature>
<comment type="similarity">
    <text evidence="1">Belongs to the AfsR/DnrI/RedD regulatory family.</text>
</comment>
<sequence length="733" mass="78092">MSDRHDRTDEGQTRKGEDGDGMDAAVRYSILGTVRAVRGEAELTVGPPKRLALLSLLLLRAPGPLTLSEAVDVLWEDDPPPSAVNVVHRHIGALRRVLEPGLSSRAQAAHLVRAADGYRLLVDASTSDLLRFRELRAQARLAVRAGEPVRAARCLVEALRLWRGPVVAAGTPVAGHPAFVSVGHEFVAAAKEAADVVLTSAPEGAEEVLAVLRTAVDCHPFDEALHSRIIAALAATGRQAEALRHFETVRTVLAEELGVEPGPGLRAAQQHLLQHGGGGGGGDDATAGPAPAPREQCAAVAHLPADSAVFTGRQAELAQLEQLLGPASADRPSGTTAVLCGMPGIGKTTLAVHFAHRSADRFPGGRIHVDLQGHHPTREPLDTQQAMRSALDALGVPHEGHTSDGALTALYRAALAERRLLLVLDDARDCEQVRPLLPTTAAGLAVVTSRRRLEGLAVTHNARVVPLPPMTHAESLRLLDRRLGIHRTRAEPGAAQRIADLCAGHPLALTLTAARAQTNPHFPLTALAAHLAAQADTLAPYTGPDPHTDLRHALDRTYQVLSPGAAALFRHLSLHPAPDITVPTAASLTAADPHTIHRHLKELADHGLLTETTPGHYTAHPLPVTYATELARVHDTPAERSEAHTRMWQHYLHTVEAAVALLSPRHGIAALAPPLPGVRPQRFAGHTEAAAWLATERTMLLALVRDADRGPRDESLRKQLTEALEVSVHPPRP</sequence>
<dbReference type="InterPro" id="IPR036388">
    <property type="entry name" value="WH-like_DNA-bd_sf"/>
</dbReference>
<comment type="caution">
    <text evidence="9">The sequence shown here is derived from an EMBL/GenBank/DDBJ whole genome shotgun (WGS) entry which is preliminary data.</text>
</comment>
<evidence type="ECO:0000259" key="8">
    <source>
        <dbReference type="PROSITE" id="PS51755"/>
    </source>
</evidence>
<dbReference type="InterPro" id="IPR001867">
    <property type="entry name" value="OmpR/PhoB-type_DNA-bd"/>
</dbReference>
<dbReference type="SUPFAM" id="SSF46785">
    <property type="entry name" value="Winged helix' DNA-binding domain"/>
    <property type="match status" value="1"/>
</dbReference>
<dbReference type="InterPro" id="IPR027417">
    <property type="entry name" value="P-loop_NTPase"/>
</dbReference>
<evidence type="ECO:0000313" key="10">
    <source>
        <dbReference type="Proteomes" id="UP001595824"/>
    </source>
</evidence>
<evidence type="ECO:0000256" key="4">
    <source>
        <dbReference type="ARBA" id="ARBA00023125"/>
    </source>
</evidence>
<dbReference type="InterPro" id="IPR036390">
    <property type="entry name" value="WH_DNA-bd_sf"/>
</dbReference>
<dbReference type="EMBL" id="JBHSDP010000024">
    <property type="protein sequence ID" value="MFC4330819.1"/>
    <property type="molecule type" value="Genomic_DNA"/>
</dbReference>
<accession>A0ABV8TJI9</accession>